<keyword evidence="1" id="KW-0732">Signal</keyword>
<dbReference type="AlphaFoldDB" id="K2HBW9"/>
<dbReference type="PANTHER" id="PTHR39600">
    <property type="entry name" value="PEPTIDASE INHIBITOR I78 FAMILY PROTEIN"/>
    <property type="match status" value="1"/>
</dbReference>
<protein>
    <submittedName>
        <fullName evidence="2">Putative secreted protein</fullName>
    </submittedName>
</protein>
<proteinExistence type="predicted"/>
<gene>
    <name evidence="2" type="ORF">OCGS_1623</name>
</gene>
<evidence type="ECO:0000256" key="1">
    <source>
        <dbReference type="SAM" id="SignalP"/>
    </source>
</evidence>
<sequence length="90" mass="9439">MQHVTAALAVLLAVTACTPVANRPAAKPDRNACGADTRQDLVGAPLPATVIANPEIRVLRPDSAMTMDFRGERLNVQVDAAGDVVRVFCG</sequence>
<accession>K2HBW9</accession>
<name>K2HBW9_9RHOB</name>
<dbReference type="Pfam" id="PF11720">
    <property type="entry name" value="Inhibitor_I78"/>
    <property type="match status" value="1"/>
</dbReference>
<dbReference type="PANTHER" id="PTHR39600:SF1">
    <property type="entry name" value="PEPTIDASE INHIBITOR I78 FAMILY PROTEIN"/>
    <property type="match status" value="1"/>
</dbReference>
<comment type="caution">
    <text evidence="2">The sequence shown here is derived from an EMBL/GenBank/DDBJ whole genome shotgun (WGS) entry which is preliminary data.</text>
</comment>
<dbReference type="EMBL" id="AMGO01000036">
    <property type="protein sequence ID" value="EKE44107.1"/>
    <property type="molecule type" value="Genomic_DNA"/>
</dbReference>
<reference evidence="2 3" key="1">
    <citation type="journal article" date="2012" name="J. Bacteriol.">
        <title>Draft Genome Sequence of Oceaniovalibus guishaninsula JLT2003T.</title>
        <authorList>
            <person name="Tang K."/>
            <person name="Liu K."/>
            <person name="Jiao N."/>
        </authorList>
    </citation>
    <scope>NUCLEOTIDE SEQUENCE [LARGE SCALE GENOMIC DNA]</scope>
    <source>
        <strain evidence="2 3">JLT2003</strain>
    </source>
</reference>
<dbReference type="Proteomes" id="UP000006765">
    <property type="component" value="Unassembled WGS sequence"/>
</dbReference>
<dbReference type="InterPro" id="IPR021719">
    <property type="entry name" value="Prot_inh_I78"/>
</dbReference>
<dbReference type="STRING" id="1231392.OCGS_1623"/>
<evidence type="ECO:0000313" key="3">
    <source>
        <dbReference type="Proteomes" id="UP000006765"/>
    </source>
</evidence>
<dbReference type="RefSeq" id="WP_007426775.1">
    <property type="nucleotide sequence ID" value="NZ_AMGO01000036.1"/>
</dbReference>
<dbReference type="OrthoDB" id="8724542at2"/>
<keyword evidence="3" id="KW-1185">Reference proteome</keyword>
<dbReference type="Gene3D" id="3.30.10.10">
    <property type="entry name" value="Trypsin Inhibitor V, subunit A"/>
    <property type="match status" value="1"/>
</dbReference>
<evidence type="ECO:0000313" key="2">
    <source>
        <dbReference type="EMBL" id="EKE44107.1"/>
    </source>
</evidence>
<feature type="chain" id="PRO_5003858567" evidence="1">
    <location>
        <begin position="22"/>
        <end position="90"/>
    </location>
</feature>
<feature type="signal peptide" evidence="1">
    <location>
        <begin position="1"/>
        <end position="21"/>
    </location>
</feature>
<organism evidence="2 3">
    <name type="scientific">Oceaniovalibus guishaninsula JLT2003</name>
    <dbReference type="NCBI Taxonomy" id="1231392"/>
    <lineage>
        <taxon>Bacteria</taxon>
        <taxon>Pseudomonadati</taxon>
        <taxon>Pseudomonadota</taxon>
        <taxon>Alphaproteobacteria</taxon>
        <taxon>Rhodobacterales</taxon>
        <taxon>Roseobacteraceae</taxon>
        <taxon>Oceaniovalibus</taxon>
    </lineage>
</organism>